<protein>
    <recommendedName>
        <fullName evidence="19">Probable copper-exporting P-type ATPase V</fullName>
        <ecNumber evidence="3">7.2.2.8</ecNumber>
    </recommendedName>
    <alternativeName>
        <fullName evidence="16">Cu(+)-exporting ATPase</fullName>
    </alternativeName>
</protein>
<dbReference type="Pfam" id="PF00702">
    <property type="entry name" value="Hydrolase"/>
    <property type="match status" value="1"/>
</dbReference>
<keyword evidence="12 20" id="KW-1133">Transmembrane helix</keyword>
<comment type="similarity">
    <text evidence="2 20">Belongs to the cation transport ATPase (P-type) (TC 3.A.3) family. Type IB subfamily.</text>
</comment>
<evidence type="ECO:0000313" key="25">
    <source>
        <dbReference type="Proteomes" id="UP000271464"/>
    </source>
</evidence>
<reference evidence="23 25" key="2">
    <citation type="submission" date="2018-09" db="EMBL/GenBank/DDBJ databases">
        <authorList>
            <person name="Tagini F."/>
        </authorList>
    </citation>
    <scope>NUCLEOTIDE SEQUENCE [LARGE SCALE GENOMIC DNA]</scope>
    <source>
        <strain evidence="23 25">MK4</strain>
    </source>
</reference>
<evidence type="ECO:0000256" key="15">
    <source>
        <dbReference type="ARBA" id="ARBA00023136"/>
    </source>
</evidence>
<evidence type="ECO:0000259" key="21">
    <source>
        <dbReference type="Pfam" id="PF00122"/>
    </source>
</evidence>
<dbReference type="NCBIfam" id="TIGR01525">
    <property type="entry name" value="ATPase-IB_hvy"/>
    <property type="match status" value="1"/>
</dbReference>
<keyword evidence="14" id="KW-0406">Ion transport</keyword>
<feature type="transmembrane region" description="Helical" evidence="20">
    <location>
        <begin position="416"/>
        <end position="438"/>
    </location>
</feature>
<dbReference type="Proteomes" id="UP000192335">
    <property type="component" value="Unassembled WGS sequence"/>
</dbReference>
<feature type="domain" description="P-type ATPase A" evidence="21">
    <location>
        <begin position="275"/>
        <end position="373"/>
    </location>
</feature>
<evidence type="ECO:0000256" key="14">
    <source>
        <dbReference type="ARBA" id="ARBA00023065"/>
    </source>
</evidence>
<dbReference type="EMBL" id="UPHM01000020">
    <property type="protein sequence ID" value="VAZ89294.1"/>
    <property type="molecule type" value="Genomic_DNA"/>
</dbReference>
<dbReference type="Gene3D" id="3.40.1110.10">
    <property type="entry name" value="Calcium-transporting ATPase, cytoplasmic domain N"/>
    <property type="match status" value="1"/>
</dbReference>
<dbReference type="InterPro" id="IPR008250">
    <property type="entry name" value="ATPase_P-typ_transduc_dom_A_sf"/>
</dbReference>
<keyword evidence="13" id="KW-0186">Copper</keyword>
<evidence type="ECO:0000256" key="10">
    <source>
        <dbReference type="ARBA" id="ARBA00022840"/>
    </source>
</evidence>
<comment type="caution">
    <text evidence="22">The sequence shown here is derived from an EMBL/GenBank/DDBJ whole genome shotgun (WGS) entry which is preliminary data.</text>
</comment>
<evidence type="ECO:0000256" key="19">
    <source>
        <dbReference type="ARBA" id="ARBA00068364"/>
    </source>
</evidence>
<keyword evidence="25" id="KW-1185">Reference proteome</keyword>
<feature type="transmembrane region" description="Helical" evidence="20">
    <location>
        <begin position="728"/>
        <end position="748"/>
    </location>
</feature>
<dbReference type="CDD" id="cd02094">
    <property type="entry name" value="P-type_ATPase_Cu-like"/>
    <property type="match status" value="1"/>
</dbReference>
<dbReference type="EMBL" id="MWQA01000001">
    <property type="protein sequence ID" value="ORC08633.1"/>
    <property type="molecule type" value="Genomic_DNA"/>
</dbReference>
<keyword evidence="11" id="KW-1278">Translocase</keyword>
<dbReference type="GO" id="GO:0055070">
    <property type="term" value="P:copper ion homeostasis"/>
    <property type="evidence" value="ECO:0007669"/>
    <property type="project" value="TreeGrafter"/>
</dbReference>
<evidence type="ECO:0000256" key="11">
    <source>
        <dbReference type="ARBA" id="ARBA00022967"/>
    </source>
</evidence>
<evidence type="ECO:0000313" key="23">
    <source>
        <dbReference type="EMBL" id="VAZ89294.1"/>
    </source>
</evidence>
<dbReference type="Pfam" id="PF00122">
    <property type="entry name" value="E1-E2_ATPase"/>
    <property type="match status" value="1"/>
</dbReference>
<dbReference type="GO" id="GO:0005507">
    <property type="term" value="F:copper ion binding"/>
    <property type="evidence" value="ECO:0007669"/>
    <property type="project" value="TreeGrafter"/>
</dbReference>
<evidence type="ECO:0000256" key="3">
    <source>
        <dbReference type="ARBA" id="ARBA00012517"/>
    </source>
</evidence>
<evidence type="ECO:0000313" key="22">
    <source>
        <dbReference type="EMBL" id="ORC08633.1"/>
    </source>
</evidence>
<evidence type="ECO:0000256" key="16">
    <source>
        <dbReference type="ARBA" id="ARBA00033239"/>
    </source>
</evidence>
<keyword evidence="10 20" id="KW-0067">ATP-binding</keyword>
<evidence type="ECO:0000256" key="20">
    <source>
        <dbReference type="RuleBase" id="RU362081"/>
    </source>
</evidence>
<accession>A0A8E2IUB2</accession>
<dbReference type="InterPro" id="IPR023299">
    <property type="entry name" value="ATPase_P-typ_cyto_dom_N"/>
</dbReference>
<feature type="transmembrane region" description="Helical" evidence="20">
    <location>
        <begin position="235"/>
        <end position="255"/>
    </location>
</feature>
<keyword evidence="23" id="KW-0378">Hydrolase</keyword>
<comment type="function">
    <text evidence="18">Necessary for copper homeostasis and likely functions as a copper exporter. Also required for full virulence.</text>
</comment>
<feature type="transmembrane region" description="Helical" evidence="20">
    <location>
        <begin position="389"/>
        <end position="410"/>
    </location>
</feature>
<dbReference type="Gene3D" id="2.70.150.10">
    <property type="entry name" value="Calcium-transporting ATPase, cytoplasmic transduction domain A"/>
    <property type="match status" value="1"/>
</dbReference>
<evidence type="ECO:0000256" key="9">
    <source>
        <dbReference type="ARBA" id="ARBA00022796"/>
    </source>
</evidence>
<dbReference type="AlphaFoldDB" id="A0A8E2IUB2"/>
<dbReference type="SUPFAM" id="SSF56784">
    <property type="entry name" value="HAD-like"/>
    <property type="match status" value="1"/>
</dbReference>
<comment type="subcellular location">
    <subcellularLocation>
        <location evidence="1">Cell membrane</location>
        <topology evidence="1">Multi-pass membrane protein</topology>
    </subcellularLocation>
</comment>
<proteinExistence type="inferred from homology"/>
<dbReference type="SFLD" id="SFLDF00027">
    <property type="entry name" value="p-type_atpase"/>
    <property type="match status" value="1"/>
</dbReference>
<dbReference type="Proteomes" id="UP000271464">
    <property type="component" value="Unassembled WGS sequence"/>
</dbReference>
<evidence type="ECO:0000256" key="8">
    <source>
        <dbReference type="ARBA" id="ARBA00022741"/>
    </source>
</evidence>
<evidence type="ECO:0000256" key="12">
    <source>
        <dbReference type="ARBA" id="ARBA00022989"/>
    </source>
</evidence>
<dbReference type="SFLD" id="SFLDS00003">
    <property type="entry name" value="Haloacid_Dehalogenase"/>
    <property type="match status" value="1"/>
</dbReference>
<dbReference type="InterPro" id="IPR023214">
    <property type="entry name" value="HAD_sf"/>
</dbReference>
<dbReference type="SFLD" id="SFLDG00002">
    <property type="entry name" value="C1.7:_P-type_atpase_like"/>
    <property type="match status" value="1"/>
</dbReference>
<gene>
    <name evidence="23" type="primary">ctpV_1</name>
    <name evidence="22" type="ORF">B4U45_20580</name>
    <name evidence="23" type="ORF">LAUMK4_00996</name>
</gene>
<keyword evidence="4" id="KW-0813">Transport</keyword>
<reference evidence="22 24" key="1">
    <citation type="submission" date="2017-02" db="EMBL/GenBank/DDBJ databases">
        <title>Mycobacterium kansasii genomes.</title>
        <authorList>
            <person name="Borowka P."/>
            <person name="Strapagiel D."/>
            <person name="Marciniak B."/>
            <person name="Lach J."/>
            <person name="Bakula Z."/>
            <person name="Van Ingen J."/>
            <person name="Safianowska A."/>
            <person name="Brzostek A."/>
            <person name="Dziadek J."/>
            <person name="Jagielski T."/>
        </authorList>
    </citation>
    <scope>NUCLEOTIDE SEQUENCE [LARGE SCALE GENOMIC DNA]</scope>
    <source>
        <strain evidence="22 24">12MK</strain>
    </source>
</reference>
<name>A0A8E2IUB2_9MYCO</name>
<dbReference type="EC" id="7.2.2.8" evidence="3"/>
<dbReference type="Gene3D" id="3.40.50.1000">
    <property type="entry name" value="HAD superfamily/HAD-like"/>
    <property type="match status" value="1"/>
</dbReference>
<dbReference type="NCBIfam" id="TIGR01494">
    <property type="entry name" value="ATPase_P-type"/>
    <property type="match status" value="1"/>
</dbReference>
<dbReference type="SUPFAM" id="SSF81653">
    <property type="entry name" value="Calcium ATPase, transduction domain A"/>
    <property type="match status" value="1"/>
</dbReference>
<dbReference type="InterPro" id="IPR036412">
    <property type="entry name" value="HAD-like_sf"/>
</dbReference>
<dbReference type="GO" id="GO:0016887">
    <property type="term" value="F:ATP hydrolysis activity"/>
    <property type="evidence" value="ECO:0007669"/>
    <property type="project" value="InterPro"/>
</dbReference>
<dbReference type="InterPro" id="IPR027256">
    <property type="entry name" value="P-typ_ATPase_IB"/>
</dbReference>
<evidence type="ECO:0000256" key="18">
    <source>
        <dbReference type="ARBA" id="ARBA00057500"/>
    </source>
</evidence>
<keyword evidence="5 20" id="KW-1003">Cell membrane</keyword>
<dbReference type="FunFam" id="2.70.150.10:FF:000020">
    <property type="entry name" value="Copper-exporting P-type ATPase A"/>
    <property type="match status" value="1"/>
</dbReference>
<evidence type="ECO:0000256" key="17">
    <source>
        <dbReference type="ARBA" id="ARBA00049289"/>
    </source>
</evidence>
<dbReference type="InterPro" id="IPR018303">
    <property type="entry name" value="ATPase_P-typ_P_site"/>
</dbReference>
<dbReference type="GO" id="GO:0043682">
    <property type="term" value="F:P-type divalent copper transporter activity"/>
    <property type="evidence" value="ECO:0007669"/>
    <property type="project" value="TreeGrafter"/>
</dbReference>
<evidence type="ECO:0000256" key="5">
    <source>
        <dbReference type="ARBA" id="ARBA00022475"/>
    </source>
</evidence>
<evidence type="ECO:0000256" key="4">
    <source>
        <dbReference type="ARBA" id="ARBA00022448"/>
    </source>
</evidence>
<dbReference type="GO" id="GO:0005886">
    <property type="term" value="C:plasma membrane"/>
    <property type="evidence" value="ECO:0007669"/>
    <property type="project" value="UniProtKB-SubCell"/>
</dbReference>
<evidence type="ECO:0000256" key="1">
    <source>
        <dbReference type="ARBA" id="ARBA00004651"/>
    </source>
</evidence>
<dbReference type="InterPro" id="IPR001757">
    <property type="entry name" value="P_typ_ATPase"/>
</dbReference>
<dbReference type="InterPro" id="IPR059000">
    <property type="entry name" value="ATPase_P-type_domA"/>
</dbReference>
<organism evidence="22 24">
    <name type="scientific">Mycobacterium persicum</name>
    <dbReference type="NCBI Taxonomy" id="1487726"/>
    <lineage>
        <taxon>Bacteria</taxon>
        <taxon>Bacillati</taxon>
        <taxon>Actinomycetota</taxon>
        <taxon>Actinomycetes</taxon>
        <taxon>Mycobacteriales</taxon>
        <taxon>Mycobacteriaceae</taxon>
        <taxon>Mycobacterium</taxon>
    </lineage>
</organism>
<keyword evidence="6 20" id="KW-0812">Transmembrane</keyword>
<dbReference type="FunFam" id="3.40.50.1000:FF:000144">
    <property type="entry name" value="copper-transporting ATPase 1 isoform X2"/>
    <property type="match status" value="1"/>
</dbReference>
<dbReference type="NCBIfam" id="TIGR01511">
    <property type="entry name" value="ATPase-IB1_Cu"/>
    <property type="match status" value="1"/>
</dbReference>
<dbReference type="InterPro" id="IPR023298">
    <property type="entry name" value="ATPase_P-typ_TM_dom_sf"/>
</dbReference>
<evidence type="ECO:0000256" key="2">
    <source>
        <dbReference type="ARBA" id="ARBA00006024"/>
    </source>
</evidence>
<dbReference type="InterPro" id="IPR044492">
    <property type="entry name" value="P_typ_ATPase_HD_dom"/>
</dbReference>
<evidence type="ECO:0000256" key="13">
    <source>
        <dbReference type="ARBA" id="ARBA00023008"/>
    </source>
</evidence>
<keyword evidence="7 20" id="KW-0479">Metal-binding</keyword>
<feature type="transmembrane region" description="Helical" evidence="20">
    <location>
        <begin position="157"/>
        <end position="174"/>
    </location>
</feature>
<sequence>MTTIAELRPDADVELTVVSNAAGRMRVHVGGSGFDEIRAVATEETVATVAGVRAVQAYPRTASVVIWFSPGHCDTAAVLAAIVDAQHLPAELVPSRAPHSAAERNGGVIRTIIGRLLGRSRDVPADQGGCGEVQVSSCHASPGADPAAERRTWLRRVWLAWPFGLLSAGLTMIAAPWAGWLALAVTVPVQFIAGWSILKEAVVQARALSANMDTLIALGTLTAFGYSTYELFAGGPLFFDTSALIIAFVVLGRYLEARARGKASEAISKLLAMGAKEARLLIDGEEQLVPVDRVQVGDLVRVRPGEKIPVDGEVIDGRAAVDESMLTGESVPVEKTVGDRVAGATVNVDGLLTVRAVAVGADTALAQIVRLVEQAQGGKAPVQRLADRVSGVFVPAVVGVAALTFAGWTLLAANPVAGMTAAIAVLIIACPCALGLATPTAIMVGTGRGADLGILVKGGEVLEASQKIDTVVFDKTGTLTRAQMRLTDVVADEAHQQDLVLQLAAAVESGSEHPIGAAIVAGAREQALPIPAATAFANLAGHGVRAEIDGRAVLVGRRKLIVEHDLLLPERLAAAATELEEQGRTAVFVGQAERVIGVLAVADTVKDDAAEVVRQLHAMGLQVAMITGDNTRTAAAIAAQVGIDRVLAEVLPQDKVTEVRRLQDEGRVVAMVGDGVNDAPALAQADLGIAIGTGTDVAIEASDITLMSGRLDGVVLAIQLSRRTLRTIYQNLGFAFGYNTAAIPLAALGMLNPVVAGAAMGLSSVSVVTNSLRLRRFDRLPTAPKELPGASEPTR</sequence>
<dbReference type="SUPFAM" id="SSF81665">
    <property type="entry name" value="Calcium ATPase, transmembrane domain M"/>
    <property type="match status" value="1"/>
</dbReference>
<dbReference type="PANTHER" id="PTHR43520">
    <property type="entry name" value="ATP7, ISOFORM B"/>
    <property type="match status" value="1"/>
</dbReference>
<keyword evidence="8 20" id="KW-0547">Nucleotide-binding</keyword>
<evidence type="ECO:0000313" key="24">
    <source>
        <dbReference type="Proteomes" id="UP000192335"/>
    </source>
</evidence>
<dbReference type="GO" id="GO:0140581">
    <property type="term" value="F:P-type monovalent copper transporter activity"/>
    <property type="evidence" value="ECO:0007669"/>
    <property type="project" value="UniProtKB-EC"/>
</dbReference>
<dbReference type="GO" id="GO:0005524">
    <property type="term" value="F:ATP binding"/>
    <property type="evidence" value="ECO:0007669"/>
    <property type="project" value="UniProtKB-UniRule"/>
</dbReference>
<dbReference type="PRINTS" id="PR00943">
    <property type="entry name" value="CUATPASE"/>
</dbReference>
<evidence type="ECO:0000256" key="7">
    <source>
        <dbReference type="ARBA" id="ARBA00022723"/>
    </source>
</evidence>
<dbReference type="PANTHER" id="PTHR43520:SF8">
    <property type="entry name" value="P-TYPE CU(+) TRANSPORTER"/>
    <property type="match status" value="1"/>
</dbReference>
<keyword evidence="15 20" id="KW-0472">Membrane</keyword>
<evidence type="ECO:0000256" key="6">
    <source>
        <dbReference type="ARBA" id="ARBA00022692"/>
    </source>
</evidence>
<dbReference type="PROSITE" id="PS00154">
    <property type="entry name" value="ATPASE_E1_E2"/>
    <property type="match status" value="1"/>
</dbReference>
<dbReference type="PRINTS" id="PR00119">
    <property type="entry name" value="CATATPASE"/>
</dbReference>
<keyword evidence="9" id="KW-0187">Copper transport</keyword>
<comment type="catalytic activity">
    <reaction evidence="17">
        <text>Cu(+)(in) + ATP + H2O = Cu(+)(out) + ADP + phosphate + H(+)</text>
        <dbReference type="Rhea" id="RHEA:25792"/>
        <dbReference type="ChEBI" id="CHEBI:15377"/>
        <dbReference type="ChEBI" id="CHEBI:15378"/>
        <dbReference type="ChEBI" id="CHEBI:30616"/>
        <dbReference type="ChEBI" id="CHEBI:43474"/>
        <dbReference type="ChEBI" id="CHEBI:49552"/>
        <dbReference type="ChEBI" id="CHEBI:456216"/>
        <dbReference type="EC" id="7.2.2.8"/>
    </reaction>
</comment>